<feature type="non-terminal residue" evidence="7">
    <location>
        <position position="1"/>
    </location>
</feature>
<evidence type="ECO:0000256" key="2">
    <source>
        <dbReference type="ARBA" id="ARBA00022692"/>
    </source>
</evidence>
<dbReference type="AlphaFoldDB" id="A0A9P1DAG5"/>
<dbReference type="PANTHER" id="PTHR10037">
    <property type="entry name" value="VOLTAGE-GATED CATION CHANNEL CALCIUM AND SODIUM"/>
    <property type="match status" value="1"/>
</dbReference>
<evidence type="ECO:0000313" key="9">
    <source>
        <dbReference type="Proteomes" id="UP001152797"/>
    </source>
</evidence>
<dbReference type="EMBL" id="CAMXCT010003969">
    <property type="protein sequence ID" value="CAI4007119.1"/>
    <property type="molecule type" value="Genomic_DNA"/>
</dbReference>
<feature type="transmembrane region" description="Helical" evidence="5">
    <location>
        <begin position="57"/>
        <end position="79"/>
    </location>
</feature>
<gene>
    <name evidence="7" type="ORF">C1SCF055_LOCUS32693</name>
</gene>
<evidence type="ECO:0000313" key="8">
    <source>
        <dbReference type="EMBL" id="CAL4794431.1"/>
    </source>
</evidence>
<dbReference type="PROSITE" id="PS00018">
    <property type="entry name" value="EF_HAND_1"/>
    <property type="match status" value="1"/>
</dbReference>
<dbReference type="InterPro" id="IPR018247">
    <property type="entry name" value="EF_Hand_1_Ca_BS"/>
</dbReference>
<dbReference type="SUPFAM" id="SSF81324">
    <property type="entry name" value="Voltage-gated potassium channels"/>
    <property type="match status" value="1"/>
</dbReference>
<feature type="transmembrane region" description="Helical" evidence="5">
    <location>
        <begin position="99"/>
        <end position="120"/>
    </location>
</feature>
<protein>
    <submittedName>
        <fullName evidence="8">Voltage-dependent calcium channel type A subunit alpha-1</fullName>
    </submittedName>
</protein>
<evidence type="ECO:0000256" key="3">
    <source>
        <dbReference type="ARBA" id="ARBA00022989"/>
    </source>
</evidence>
<evidence type="ECO:0000256" key="1">
    <source>
        <dbReference type="ARBA" id="ARBA00004141"/>
    </source>
</evidence>
<dbReference type="Pfam" id="PF00520">
    <property type="entry name" value="Ion_trans"/>
    <property type="match status" value="1"/>
</dbReference>
<organism evidence="7">
    <name type="scientific">Cladocopium goreaui</name>
    <dbReference type="NCBI Taxonomy" id="2562237"/>
    <lineage>
        <taxon>Eukaryota</taxon>
        <taxon>Sar</taxon>
        <taxon>Alveolata</taxon>
        <taxon>Dinophyceae</taxon>
        <taxon>Suessiales</taxon>
        <taxon>Symbiodiniaceae</taxon>
        <taxon>Cladocopium</taxon>
    </lineage>
</organism>
<dbReference type="GO" id="GO:0001518">
    <property type="term" value="C:voltage-gated sodium channel complex"/>
    <property type="evidence" value="ECO:0007669"/>
    <property type="project" value="TreeGrafter"/>
</dbReference>
<dbReference type="InterPro" id="IPR027359">
    <property type="entry name" value="Volt_channel_dom_sf"/>
</dbReference>
<evidence type="ECO:0000259" key="6">
    <source>
        <dbReference type="Pfam" id="PF00520"/>
    </source>
</evidence>
<dbReference type="EMBL" id="CAMXCT020003969">
    <property type="protein sequence ID" value="CAL1160494.1"/>
    <property type="molecule type" value="Genomic_DNA"/>
</dbReference>
<evidence type="ECO:0000256" key="5">
    <source>
        <dbReference type="SAM" id="Phobius"/>
    </source>
</evidence>
<reference evidence="8 9" key="2">
    <citation type="submission" date="2024-05" db="EMBL/GenBank/DDBJ databases">
        <authorList>
            <person name="Chen Y."/>
            <person name="Shah S."/>
            <person name="Dougan E. K."/>
            <person name="Thang M."/>
            <person name="Chan C."/>
        </authorList>
    </citation>
    <scope>NUCLEOTIDE SEQUENCE [LARGE SCALE GENOMIC DNA]</scope>
</reference>
<name>A0A9P1DAG5_9DINO</name>
<dbReference type="GO" id="GO:0086010">
    <property type="term" value="P:membrane depolarization during action potential"/>
    <property type="evidence" value="ECO:0007669"/>
    <property type="project" value="TreeGrafter"/>
</dbReference>
<dbReference type="GO" id="GO:0008332">
    <property type="term" value="F:low voltage-gated calcium channel activity"/>
    <property type="evidence" value="ECO:0007669"/>
    <property type="project" value="TreeGrafter"/>
</dbReference>
<dbReference type="EMBL" id="CAMXCT030003969">
    <property type="protein sequence ID" value="CAL4794431.1"/>
    <property type="molecule type" value="Genomic_DNA"/>
</dbReference>
<dbReference type="Gene3D" id="1.20.120.350">
    <property type="entry name" value="Voltage-gated potassium channels. Chain C"/>
    <property type="match status" value="1"/>
</dbReference>
<proteinExistence type="predicted"/>
<feature type="domain" description="Ion transport" evidence="6">
    <location>
        <begin position="2"/>
        <end position="230"/>
    </location>
</feature>
<dbReference type="InterPro" id="IPR043203">
    <property type="entry name" value="VGCC_Ca_Na"/>
</dbReference>
<comment type="subcellular location">
    <subcellularLocation>
        <location evidence="1">Membrane</location>
        <topology evidence="1">Multi-pass membrane protein</topology>
    </subcellularLocation>
</comment>
<keyword evidence="2 5" id="KW-0812">Transmembrane</keyword>
<dbReference type="OrthoDB" id="425411at2759"/>
<dbReference type="GO" id="GO:0070509">
    <property type="term" value="P:calcium ion import"/>
    <property type="evidence" value="ECO:0007669"/>
    <property type="project" value="TreeGrafter"/>
</dbReference>
<feature type="transmembrane region" description="Helical" evidence="5">
    <location>
        <begin position="22"/>
        <end position="45"/>
    </location>
</feature>
<dbReference type="InterPro" id="IPR005821">
    <property type="entry name" value="Ion_trans_dom"/>
</dbReference>
<keyword evidence="9" id="KW-1185">Reference proteome</keyword>
<accession>A0A9P1DAG5</accession>
<sequence length="408" mass="46301">VVNVIVVGLSVDMQKDDPSNPVWQVLEIVFLTFYFFEAVGKLAVFGCRWYFLGEDHWWNLFDFICLLLSLADLVIYIYVEISQVENPFNLQTLMLVKMLRLARLARLIRTLRFAIFYELKLMVLGVISGMRVLAWALVLLALLIYAAAIATTSMFGGDERVPEMRSLSRSWFTLFRCFTDGCAAYDGTPLSERLYDIYGGWWVVPYVFLFVSITLGLFNLIMAIFIDNVMASQMQRKLQEISNTAKSVEIDLKESLLRLTLQSKSNGVPPDVEKEIMHMDDHYHNHLARVRAKFDLLVSAEIVVTKAAFLSWLKDPGFVAVLKDADIETANESGIYEVLDADMSNTLSIDEVYVGLMRLRGPIAKSEIVGLILRSGCLGTLKKRNLLFLNPFTYTECGKDIPYAGWAV</sequence>
<keyword evidence="3 5" id="KW-1133">Transmembrane helix</keyword>
<reference evidence="7" key="1">
    <citation type="submission" date="2022-10" db="EMBL/GenBank/DDBJ databases">
        <authorList>
            <person name="Chen Y."/>
            <person name="Dougan E. K."/>
            <person name="Chan C."/>
            <person name="Rhodes N."/>
            <person name="Thang M."/>
        </authorList>
    </citation>
    <scope>NUCLEOTIDE SEQUENCE</scope>
</reference>
<evidence type="ECO:0000256" key="4">
    <source>
        <dbReference type="ARBA" id="ARBA00023136"/>
    </source>
</evidence>
<comment type="caution">
    <text evidence="7">The sequence shown here is derived from an EMBL/GenBank/DDBJ whole genome shotgun (WGS) entry which is preliminary data.</text>
</comment>
<dbReference type="Gene3D" id="1.10.287.70">
    <property type="match status" value="1"/>
</dbReference>
<dbReference type="GO" id="GO:0005248">
    <property type="term" value="F:voltage-gated sodium channel activity"/>
    <property type="evidence" value="ECO:0007669"/>
    <property type="project" value="TreeGrafter"/>
</dbReference>
<feature type="transmembrane region" description="Helical" evidence="5">
    <location>
        <begin position="203"/>
        <end position="226"/>
    </location>
</feature>
<evidence type="ECO:0000313" key="7">
    <source>
        <dbReference type="EMBL" id="CAI4007119.1"/>
    </source>
</evidence>
<dbReference type="PANTHER" id="PTHR10037:SF293">
    <property type="entry name" value="EF-HAND DOMAIN-CONTAINING PROTEIN"/>
    <property type="match status" value="1"/>
</dbReference>
<keyword evidence="4 5" id="KW-0472">Membrane</keyword>
<dbReference type="Proteomes" id="UP001152797">
    <property type="component" value="Unassembled WGS sequence"/>
</dbReference>
<feature type="transmembrane region" description="Helical" evidence="5">
    <location>
        <begin position="132"/>
        <end position="155"/>
    </location>
</feature>